<gene>
    <name evidence="1" type="ORF">I4F81_004840</name>
</gene>
<comment type="caution">
    <text evidence="1">The sequence shown here is derived from an EMBL/GenBank/DDBJ whole genome shotgun (WGS) entry which is preliminary data.</text>
</comment>
<evidence type="ECO:0000313" key="1">
    <source>
        <dbReference type="EMBL" id="KAK1862266.1"/>
    </source>
</evidence>
<dbReference type="EMBL" id="CM020618">
    <property type="protein sequence ID" value="KAK1862266.1"/>
    <property type="molecule type" value="Genomic_DNA"/>
</dbReference>
<keyword evidence="2" id="KW-1185">Reference proteome</keyword>
<name>A0ACC3BXQ7_PYRYE</name>
<proteinExistence type="predicted"/>
<evidence type="ECO:0000313" key="2">
    <source>
        <dbReference type="Proteomes" id="UP000798662"/>
    </source>
</evidence>
<sequence>MVDGMASIPRRSVRSCQSTCTCSSRQMLSGFTTANRGHSSSRWAKSHRSRWQPYLLKTHPRRGRAGRMHWTTTQVRTLSPTARSTTRTIPQQSSPPSLRSRMYEYHGLPRKLSAPRMCCGTPRARHLNLARTMIVLAAISDWDGSTPWAIASDDRPGRAETEASVIRIPRLKMRSRCASSSPSSGTGPPNPVPPTLASRSARRSSRSRLCSTSAWVSSDLSICRSKVGPCLLVRLNICFTELSRNSFSLVSPSQRLPRFWSSWER</sequence>
<dbReference type="Proteomes" id="UP000798662">
    <property type="component" value="Chromosome 1"/>
</dbReference>
<reference evidence="1" key="1">
    <citation type="submission" date="2019-11" db="EMBL/GenBank/DDBJ databases">
        <title>Nori genome reveals adaptations in red seaweeds to the harsh intertidal environment.</title>
        <authorList>
            <person name="Wang D."/>
            <person name="Mao Y."/>
        </authorList>
    </citation>
    <scope>NUCLEOTIDE SEQUENCE</scope>
    <source>
        <tissue evidence="1">Gametophyte</tissue>
    </source>
</reference>
<accession>A0ACC3BXQ7</accession>
<protein>
    <submittedName>
        <fullName evidence="1">Uncharacterized protein</fullName>
    </submittedName>
</protein>
<organism evidence="1 2">
    <name type="scientific">Pyropia yezoensis</name>
    <name type="common">Susabi-nori</name>
    <name type="synonym">Porphyra yezoensis</name>
    <dbReference type="NCBI Taxonomy" id="2788"/>
    <lineage>
        <taxon>Eukaryota</taxon>
        <taxon>Rhodophyta</taxon>
        <taxon>Bangiophyceae</taxon>
        <taxon>Bangiales</taxon>
        <taxon>Bangiaceae</taxon>
        <taxon>Pyropia</taxon>
    </lineage>
</organism>